<dbReference type="HOGENOM" id="CLU_2550120_0_0_2"/>
<reference evidence="2 3" key="1">
    <citation type="submission" date="2014-01" db="EMBL/GenBank/DDBJ databases">
        <authorList>
            <consortium name="DOE Joint Genome Institute"/>
            <person name="Anderson I."/>
            <person name="Huntemann M."/>
            <person name="Han J."/>
            <person name="Chen A."/>
            <person name="Kyrpides N."/>
            <person name="Mavromatis K."/>
            <person name="Markowitz V."/>
            <person name="Palaniappan K."/>
            <person name="Ivanova N."/>
            <person name="Schaumberg A."/>
            <person name="Pati A."/>
            <person name="Liolios K."/>
            <person name="Nordberg H.P."/>
            <person name="Cantor M.N."/>
            <person name="Hua S.X."/>
            <person name="Woyke T."/>
        </authorList>
    </citation>
    <scope>NUCLEOTIDE SEQUENCE [LARGE SCALE GENOMIC DNA]</scope>
    <source>
        <strain evidence="2 3">XH-48</strain>
    </source>
</reference>
<name>W0JR26_9EURY</name>
<gene>
    <name evidence="2" type="ORF">HALLA_19220</name>
</gene>
<feature type="region of interest" description="Disordered" evidence="1">
    <location>
        <begin position="1"/>
        <end position="56"/>
    </location>
</feature>
<proteinExistence type="predicted"/>
<accession>W0JR26</accession>
<evidence type="ECO:0000313" key="3">
    <source>
        <dbReference type="Proteomes" id="UP000019024"/>
    </source>
</evidence>
<dbReference type="KEGG" id="hlr:HALLA_19220"/>
<protein>
    <submittedName>
        <fullName evidence="2">Uncharacterized protein</fullName>
    </submittedName>
</protein>
<keyword evidence="3" id="KW-1185">Reference proteome</keyword>
<dbReference type="Proteomes" id="UP000019024">
    <property type="component" value="Chromosome"/>
</dbReference>
<sequence>MLERGHETEFEPAVNGLSGFSRHASRRVPTRATAGIEKRSQMETDRRFGRTDKPLLGFPALSRRETLYSGPNRRMSSSVGSS</sequence>
<feature type="compositionally biased region" description="Basic and acidic residues" evidence="1">
    <location>
        <begin position="36"/>
        <end position="53"/>
    </location>
</feature>
<feature type="region of interest" description="Disordered" evidence="1">
    <location>
        <begin position="63"/>
        <end position="82"/>
    </location>
</feature>
<dbReference type="AlphaFoldDB" id="W0JR26"/>
<evidence type="ECO:0000256" key="1">
    <source>
        <dbReference type="SAM" id="MobiDB-lite"/>
    </source>
</evidence>
<evidence type="ECO:0000313" key="2">
    <source>
        <dbReference type="EMBL" id="AHG01186.1"/>
    </source>
</evidence>
<organism evidence="2 3">
    <name type="scientific">Halostagnicola larsenii XH-48</name>
    <dbReference type="NCBI Taxonomy" id="797299"/>
    <lineage>
        <taxon>Archaea</taxon>
        <taxon>Methanobacteriati</taxon>
        <taxon>Methanobacteriota</taxon>
        <taxon>Stenosarchaea group</taxon>
        <taxon>Halobacteria</taxon>
        <taxon>Halobacteriales</taxon>
        <taxon>Natrialbaceae</taxon>
        <taxon>Halostagnicola</taxon>
    </lineage>
</organism>
<dbReference type="EMBL" id="CP007055">
    <property type="protein sequence ID" value="AHG01186.1"/>
    <property type="molecule type" value="Genomic_DNA"/>
</dbReference>